<dbReference type="AlphaFoldDB" id="A0A382A8P9"/>
<keyword evidence="3" id="KW-0560">Oxidoreductase</keyword>
<reference evidence="7" key="1">
    <citation type="submission" date="2018-05" db="EMBL/GenBank/DDBJ databases">
        <authorList>
            <person name="Lanie J.A."/>
            <person name="Ng W.-L."/>
            <person name="Kazmierczak K.M."/>
            <person name="Andrzejewski T.M."/>
            <person name="Davidsen T.M."/>
            <person name="Wayne K.J."/>
            <person name="Tettelin H."/>
            <person name="Glass J.I."/>
            <person name="Rusch D."/>
            <person name="Podicherti R."/>
            <person name="Tsui H.-C.T."/>
            <person name="Winkler M.E."/>
        </authorList>
    </citation>
    <scope>NUCLEOTIDE SEQUENCE</scope>
</reference>
<evidence type="ECO:0000256" key="5">
    <source>
        <dbReference type="ARBA" id="ARBA00023014"/>
    </source>
</evidence>
<keyword evidence="1" id="KW-0001">2Fe-2S</keyword>
<proteinExistence type="predicted"/>
<evidence type="ECO:0000259" key="6">
    <source>
        <dbReference type="PROSITE" id="PS51296"/>
    </source>
</evidence>
<protein>
    <recommendedName>
        <fullName evidence="6">Rieske domain-containing protein</fullName>
    </recommendedName>
</protein>
<dbReference type="GO" id="GO:0051537">
    <property type="term" value="F:2 iron, 2 sulfur cluster binding"/>
    <property type="evidence" value="ECO:0007669"/>
    <property type="project" value="UniProtKB-KW"/>
</dbReference>
<evidence type="ECO:0000256" key="4">
    <source>
        <dbReference type="ARBA" id="ARBA00023004"/>
    </source>
</evidence>
<dbReference type="Pfam" id="PF00355">
    <property type="entry name" value="Rieske"/>
    <property type="match status" value="1"/>
</dbReference>
<organism evidence="7">
    <name type="scientific">marine metagenome</name>
    <dbReference type="NCBI Taxonomy" id="408172"/>
    <lineage>
        <taxon>unclassified sequences</taxon>
        <taxon>metagenomes</taxon>
        <taxon>ecological metagenomes</taxon>
    </lineage>
</organism>
<dbReference type="EMBL" id="UINC01024339">
    <property type="protein sequence ID" value="SVA97769.1"/>
    <property type="molecule type" value="Genomic_DNA"/>
</dbReference>
<dbReference type="PROSITE" id="PS51296">
    <property type="entry name" value="RIESKE"/>
    <property type="match status" value="1"/>
</dbReference>
<keyword evidence="4" id="KW-0408">Iron</keyword>
<name>A0A382A8P9_9ZZZZ</name>
<keyword evidence="5" id="KW-0411">Iron-sulfur</keyword>
<gene>
    <name evidence="7" type="ORF">METZ01_LOCUS150623</name>
</gene>
<dbReference type="InterPro" id="IPR017941">
    <property type="entry name" value="Rieske_2Fe-2S"/>
</dbReference>
<dbReference type="PANTHER" id="PTHR21266">
    <property type="entry name" value="IRON-SULFUR DOMAIN CONTAINING PROTEIN"/>
    <property type="match status" value="1"/>
</dbReference>
<evidence type="ECO:0000313" key="7">
    <source>
        <dbReference type="EMBL" id="SVA97769.1"/>
    </source>
</evidence>
<sequence length="65" mass="7166">MFINFWYPAIESSDLGNEPRQVTMLGCDFVLFRDSDGQARCLANTCVHRGGSLGHGQVKDGCIQC</sequence>
<feature type="non-terminal residue" evidence="7">
    <location>
        <position position="65"/>
    </location>
</feature>
<keyword evidence="2" id="KW-0479">Metal-binding</keyword>
<dbReference type="GO" id="GO:0046872">
    <property type="term" value="F:metal ion binding"/>
    <property type="evidence" value="ECO:0007669"/>
    <property type="project" value="UniProtKB-KW"/>
</dbReference>
<evidence type="ECO:0000256" key="2">
    <source>
        <dbReference type="ARBA" id="ARBA00022723"/>
    </source>
</evidence>
<evidence type="ECO:0000256" key="3">
    <source>
        <dbReference type="ARBA" id="ARBA00023002"/>
    </source>
</evidence>
<feature type="domain" description="Rieske" evidence="6">
    <location>
        <begin position="6"/>
        <end position="65"/>
    </location>
</feature>
<dbReference type="SUPFAM" id="SSF50022">
    <property type="entry name" value="ISP domain"/>
    <property type="match status" value="1"/>
</dbReference>
<dbReference type="InterPro" id="IPR036922">
    <property type="entry name" value="Rieske_2Fe-2S_sf"/>
</dbReference>
<dbReference type="GO" id="GO:0016491">
    <property type="term" value="F:oxidoreductase activity"/>
    <property type="evidence" value="ECO:0007669"/>
    <property type="project" value="UniProtKB-KW"/>
</dbReference>
<evidence type="ECO:0000256" key="1">
    <source>
        <dbReference type="ARBA" id="ARBA00022714"/>
    </source>
</evidence>
<dbReference type="InterPro" id="IPR050584">
    <property type="entry name" value="Cholesterol_7-desaturase"/>
</dbReference>
<accession>A0A382A8P9</accession>
<dbReference type="PANTHER" id="PTHR21266:SF60">
    <property type="entry name" value="3-KETOSTEROID-9-ALPHA-MONOOXYGENASE, OXYGENASE COMPONENT"/>
    <property type="match status" value="1"/>
</dbReference>
<dbReference type="Gene3D" id="2.102.10.10">
    <property type="entry name" value="Rieske [2Fe-2S] iron-sulphur domain"/>
    <property type="match status" value="1"/>
</dbReference>